<feature type="region of interest" description="Disordered" evidence="1">
    <location>
        <begin position="78"/>
        <end position="101"/>
    </location>
</feature>
<dbReference type="Proteomes" id="UP001632038">
    <property type="component" value="Unassembled WGS sequence"/>
</dbReference>
<dbReference type="InterPro" id="IPR025064">
    <property type="entry name" value="DUF4005"/>
</dbReference>
<dbReference type="Pfam" id="PF13178">
    <property type="entry name" value="DUF4005"/>
    <property type="match status" value="1"/>
</dbReference>
<reference evidence="4" key="1">
    <citation type="journal article" date="2024" name="IScience">
        <title>Strigolactones Initiate the Formation of Haustorium-like Structures in Castilleja.</title>
        <authorList>
            <person name="Buerger M."/>
            <person name="Peterson D."/>
            <person name="Chory J."/>
        </authorList>
    </citation>
    <scope>NUCLEOTIDE SEQUENCE [LARGE SCALE GENOMIC DNA]</scope>
</reference>
<sequence length="237" mass="26429">MKHEQSPMFKSSHKTDHHTSNANPQRISSKSNSSIHYDPERSQNSTRIRLDTRMGDRISFLHTEDDKSENFRSFSTLSKDSTARCQSGPSPSSCEAQSRSPVKNVNESAFCTADNSPTFYSASSRGGSSRKGPFTPTKSDSSRSCLSNYSDHPNYMAFTESSKAKARSLSAPKQRPFERSSSTKRYSIHGYGDLRSNNQRVSSLHSNFTSKLYPGSGRLDRLGMPISGINGGYWHKY</sequence>
<feature type="domain" description="DUF4005" evidence="2">
    <location>
        <begin position="127"/>
        <end position="189"/>
    </location>
</feature>
<evidence type="ECO:0000256" key="1">
    <source>
        <dbReference type="SAM" id="MobiDB-lite"/>
    </source>
</evidence>
<evidence type="ECO:0000313" key="4">
    <source>
        <dbReference type="Proteomes" id="UP001632038"/>
    </source>
</evidence>
<gene>
    <name evidence="3" type="primary">IQD22_2</name>
    <name evidence="3" type="ORF">CASFOL_008167</name>
</gene>
<comment type="caution">
    <text evidence="3">The sequence shown here is derived from an EMBL/GenBank/DDBJ whole genome shotgun (WGS) entry which is preliminary data.</text>
</comment>
<accession>A0ABD3E2D1</accession>
<keyword evidence="4" id="KW-1185">Reference proteome</keyword>
<evidence type="ECO:0000259" key="2">
    <source>
        <dbReference type="Pfam" id="PF13178"/>
    </source>
</evidence>
<evidence type="ECO:0000313" key="3">
    <source>
        <dbReference type="EMBL" id="KAL3647199.1"/>
    </source>
</evidence>
<proteinExistence type="predicted"/>
<feature type="region of interest" description="Disordered" evidence="1">
    <location>
        <begin position="120"/>
        <end position="145"/>
    </location>
</feature>
<name>A0ABD3E2D1_9LAMI</name>
<dbReference type="EMBL" id="JAVIJP010000009">
    <property type="protein sequence ID" value="KAL3647199.1"/>
    <property type="molecule type" value="Genomic_DNA"/>
</dbReference>
<feature type="compositionally biased region" description="Polar residues" evidence="1">
    <location>
        <begin position="20"/>
        <end position="35"/>
    </location>
</feature>
<organism evidence="3 4">
    <name type="scientific">Castilleja foliolosa</name>
    <dbReference type="NCBI Taxonomy" id="1961234"/>
    <lineage>
        <taxon>Eukaryota</taxon>
        <taxon>Viridiplantae</taxon>
        <taxon>Streptophyta</taxon>
        <taxon>Embryophyta</taxon>
        <taxon>Tracheophyta</taxon>
        <taxon>Spermatophyta</taxon>
        <taxon>Magnoliopsida</taxon>
        <taxon>eudicotyledons</taxon>
        <taxon>Gunneridae</taxon>
        <taxon>Pentapetalae</taxon>
        <taxon>asterids</taxon>
        <taxon>lamiids</taxon>
        <taxon>Lamiales</taxon>
        <taxon>Orobanchaceae</taxon>
        <taxon>Pedicularideae</taxon>
        <taxon>Castillejinae</taxon>
        <taxon>Castilleja</taxon>
    </lineage>
</organism>
<feature type="compositionally biased region" description="Polar residues" evidence="1">
    <location>
        <begin position="136"/>
        <end position="145"/>
    </location>
</feature>
<feature type="region of interest" description="Disordered" evidence="1">
    <location>
        <begin position="1"/>
        <end position="52"/>
    </location>
</feature>
<protein>
    <submittedName>
        <fullName evidence="3">IQ-domain</fullName>
    </submittedName>
</protein>
<dbReference type="AlphaFoldDB" id="A0ABD3E2D1"/>